<evidence type="ECO:0000313" key="1">
    <source>
        <dbReference type="EMBL" id="QHU08317.1"/>
    </source>
</evidence>
<accession>A0A6C0JV96</accession>
<name>A0A6C0JV96_9ZZZZ</name>
<proteinExistence type="predicted"/>
<protein>
    <submittedName>
        <fullName evidence="1">Uncharacterized protein</fullName>
    </submittedName>
</protein>
<reference evidence="1" key="1">
    <citation type="journal article" date="2020" name="Nature">
        <title>Giant virus diversity and host interactions through global metagenomics.</title>
        <authorList>
            <person name="Schulz F."/>
            <person name="Roux S."/>
            <person name="Paez-Espino D."/>
            <person name="Jungbluth S."/>
            <person name="Walsh D.A."/>
            <person name="Denef V.J."/>
            <person name="McMahon K.D."/>
            <person name="Konstantinidis K.T."/>
            <person name="Eloe-Fadrosh E.A."/>
            <person name="Kyrpides N.C."/>
            <person name="Woyke T."/>
        </authorList>
    </citation>
    <scope>NUCLEOTIDE SEQUENCE</scope>
    <source>
        <strain evidence="1">GVMAG-S-1062768-28</strain>
    </source>
</reference>
<organism evidence="1">
    <name type="scientific">viral metagenome</name>
    <dbReference type="NCBI Taxonomy" id="1070528"/>
    <lineage>
        <taxon>unclassified sequences</taxon>
        <taxon>metagenomes</taxon>
        <taxon>organismal metagenomes</taxon>
    </lineage>
</organism>
<dbReference type="AlphaFoldDB" id="A0A6C0JV96"/>
<dbReference type="EMBL" id="MN740696">
    <property type="protein sequence ID" value="QHU08317.1"/>
    <property type="molecule type" value="Genomic_DNA"/>
</dbReference>
<sequence>MQSIDCSLEWILEEGEYAPRLKGHRVLRRLPIVYLWTKDPEPYKQYKQYLCSSFIDSEEYLYFAVKNEYFDEWRAATLQEPPFDHDDNLLDINDDDITSIHDYPSLLGKMLLLNAQTS</sequence>